<evidence type="ECO:0000256" key="3">
    <source>
        <dbReference type="ARBA" id="ARBA00022723"/>
    </source>
</evidence>
<comment type="function">
    <text evidence="8">Part of the spliceosome which catalyzes two sequential transesterification reactions, first the excision of the non-coding intron from pre-mRNA and then the ligation of the coding exons to form the mature mRNA. Plays a role in stabilizing the structure of the spliceosome catalytic core and docking of the branch helix into the active site, producing 5'-exon and lariat intron-3'-intermediates.</text>
</comment>
<evidence type="ECO:0000256" key="1">
    <source>
        <dbReference type="ARBA" id="ARBA00004123"/>
    </source>
</evidence>
<feature type="binding site" evidence="8">
    <location>
        <position position="46"/>
    </location>
    <ligand>
        <name>Zn(2+)</name>
        <dbReference type="ChEBI" id="CHEBI:29105"/>
    </ligand>
</feature>
<feature type="binding site" evidence="8">
    <location>
        <position position="82"/>
    </location>
    <ligand>
        <name>Zn(2+)</name>
        <dbReference type="ChEBI" id="CHEBI:29105"/>
    </ligand>
</feature>
<evidence type="ECO:0000313" key="11">
    <source>
        <dbReference type="EMBL" id="EWC47390.1"/>
    </source>
</evidence>
<protein>
    <recommendedName>
        <fullName evidence="8">Splicing factor YJU2</fullName>
    </recommendedName>
</protein>
<keyword evidence="5 8" id="KW-0862">Zinc</keyword>
<comment type="subunit">
    <text evidence="8">Component of the spliceosome. Present in the activated B complex, the catalytically activated B* complex which catalyzes the branching, the catalytic step 1 C complex catalyzing the exon ligation, and the postcatalytic P complex containing the ligated exons (mRNA) and the excised lariat intron.</text>
</comment>
<feature type="region of interest" description="Disordered" evidence="10">
    <location>
        <begin position="12"/>
        <end position="34"/>
    </location>
</feature>
<keyword evidence="3 8" id="KW-0479">Metal-binding</keyword>
<feature type="region of interest" description="Disordered" evidence="10">
    <location>
        <begin position="210"/>
        <end position="246"/>
    </location>
</feature>
<keyword evidence="9" id="KW-0175">Coiled coil</keyword>
<dbReference type="Proteomes" id="UP000024837">
    <property type="component" value="Unassembled WGS sequence"/>
</dbReference>
<evidence type="ECO:0000256" key="4">
    <source>
        <dbReference type="ARBA" id="ARBA00022728"/>
    </source>
</evidence>
<evidence type="ECO:0000256" key="2">
    <source>
        <dbReference type="ARBA" id="ARBA00022664"/>
    </source>
</evidence>
<evidence type="ECO:0000256" key="5">
    <source>
        <dbReference type="ARBA" id="ARBA00022833"/>
    </source>
</evidence>
<dbReference type="InterPro" id="IPR043701">
    <property type="entry name" value="Yju2"/>
</dbReference>
<dbReference type="HAMAP" id="MF_03226">
    <property type="entry name" value="YJU2"/>
    <property type="match status" value="1"/>
</dbReference>
<comment type="subcellular location">
    <subcellularLocation>
        <location evidence="1 8">Nucleus</location>
    </subcellularLocation>
</comment>
<dbReference type="GO" id="GO:0071006">
    <property type="term" value="C:U2-type catalytic step 1 spliceosome"/>
    <property type="evidence" value="ECO:0007669"/>
    <property type="project" value="UniProtKB-UniRule"/>
</dbReference>
<dbReference type="AlphaFoldDB" id="W7IEE4"/>
<accession>W7IEE4</accession>
<dbReference type="Pfam" id="PF04502">
    <property type="entry name" value="Saf4_Yju2"/>
    <property type="match status" value="1"/>
</dbReference>
<keyword evidence="4 8" id="KW-0747">Spliceosome</keyword>
<keyword evidence="2" id="KW-0507">mRNA processing</keyword>
<evidence type="ECO:0000256" key="8">
    <source>
        <dbReference type="HAMAP-Rule" id="MF_03226"/>
    </source>
</evidence>
<keyword evidence="6" id="KW-0508">mRNA splicing</keyword>
<evidence type="ECO:0000256" key="9">
    <source>
        <dbReference type="SAM" id="Coils"/>
    </source>
</evidence>
<dbReference type="InterPro" id="IPR007590">
    <property type="entry name" value="Saf4/Yju2"/>
</dbReference>
<dbReference type="EMBL" id="KI966410">
    <property type="protein sequence ID" value="EWC47390.1"/>
    <property type="molecule type" value="Genomic_DNA"/>
</dbReference>
<gene>
    <name evidence="11" type="ORF">DRE_00358</name>
</gene>
<dbReference type="GO" id="GO:0000349">
    <property type="term" value="P:generation of catalytic spliceosome for first transesterification step"/>
    <property type="evidence" value="ECO:0007669"/>
    <property type="project" value="UniProtKB-UniRule"/>
</dbReference>
<evidence type="ECO:0000256" key="6">
    <source>
        <dbReference type="ARBA" id="ARBA00023187"/>
    </source>
</evidence>
<proteinExistence type="inferred from homology"/>
<evidence type="ECO:0000256" key="7">
    <source>
        <dbReference type="ARBA" id="ARBA00023242"/>
    </source>
</evidence>
<dbReference type="GO" id="GO:0046872">
    <property type="term" value="F:metal ion binding"/>
    <property type="evidence" value="ECO:0007669"/>
    <property type="project" value="UniProtKB-KW"/>
</dbReference>
<evidence type="ECO:0000313" key="12">
    <source>
        <dbReference type="Proteomes" id="UP000024837"/>
    </source>
</evidence>
<feature type="binding site" evidence="8">
    <location>
        <position position="85"/>
    </location>
    <ligand>
        <name>Zn(2+)</name>
        <dbReference type="ChEBI" id="CHEBI:29105"/>
    </ligand>
</feature>
<dbReference type="PANTHER" id="PTHR12111:SF1">
    <property type="entry name" value="SPLICING FACTOR YJU2"/>
    <property type="match status" value="1"/>
</dbReference>
<dbReference type="PANTHER" id="PTHR12111">
    <property type="entry name" value="SPLICING FACTOR YJU2"/>
    <property type="match status" value="1"/>
</dbReference>
<name>W7IEE4_9PEZI</name>
<keyword evidence="12" id="KW-1185">Reference proteome</keyword>
<sequence length="292" mass="33347">MSERKVLTKWYPPDFDPSKIKRTKAPKSSGPKSQTVRLMAPFSMRCTSCGEYIYKGRKFNARKEHTEEKYYTISIYRFYIRCTRCSSEIVFKTDPKNMDYECEKGAVRNFEPWRDKQAIEETEEERLNRLEEEIVEEEQENAMARLETKTLDSKREMAIADALDEIRTRNARVERADGGVAMDALKTIREEKDVDEERLAREDEEAARRAFQTADGDHVRRLVDDDTPGNGKSSSSAAAVSKPTDGLINFGEEKDAVAIATAEIPSFKRQTKKKKDLAGALGIKKKPKIGLV</sequence>
<feature type="coiled-coil region" evidence="9">
    <location>
        <begin position="120"/>
        <end position="147"/>
    </location>
</feature>
<feature type="compositionally biased region" description="Basic and acidic residues" evidence="10">
    <location>
        <begin position="215"/>
        <end position="224"/>
    </location>
</feature>
<keyword evidence="7 8" id="KW-0539">Nucleus</keyword>
<comment type="similarity">
    <text evidence="8">Belongs to the CWC16 family. YJU2 subfamily.</text>
</comment>
<dbReference type="OrthoDB" id="674963at2759"/>
<reference evidence="11 12" key="1">
    <citation type="submission" date="2013-05" db="EMBL/GenBank/DDBJ databases">
        <title>Drechslerella stenobrocha genome reveals carnivorous origination and mechanical trapping mechanism of predatory fungi.</title>
        <authorList>
            <person name="Liu X."/>
            <person name="Zhang W."/>
            <person name="Liu K."/>
        </authorList>
    </citation>
    <scope>NUCLEOTIDE SEQUENCE [LARGE SCALE GENOMIC DNA]</scope>
    <source>
        <strain evidence="11 12">248</strain>
    </source>
</reference>
<evidence type="ECO:0000256" key="10">
    <source>
        <dbReference type="SAM" id="MobiDB-lite"/>
    </source>
</evidence>
<feature type="binding site" evidence="8">
    <location>
        <position position="49"/>
    </location>
    <ligand>
        <name>Zn(2+)</name>
        <dbReference type="ChEBI" id="CHEBI:29105"/>
    </ligand>
</feature>
<organism evidence="11 12">
    <name type="scientific">Drechslerella stenobrocha 248</name>
    <dbReference type="NCBI Taxonomy" id="1043628"/>
    <lineage>
        <taxon>Eukaryota</taxon>
        <taxon>Fungi</taxon>
        <taxon>Dikarya</taxon>
        <taxon>Ascomycota</taxon>
        <taxon>Pezizomycotina</taxon>
        <taxon>Orbiliomycetes</taxon>
        <taxon>Orbiliales</taxon>
        <taxon>Orbiliaceae</taxon>
        <taxon>Drechslerella</taxon>
    </lineage>
</organism>
<dbReference type="HOGENOM" id="CLU_053603_1_0_1"/>